<proteinExistence type="predicted"/>
<reference evidence="1 2" key="1">
    <citation type="submission" date="2015-03" db="EMBL/GenBank/DDBJ databases">
        <authorList>
            <person name="Murphy D."/>
        </authorList>
    </citation>
    <scope>NUCLEOTIDE SEQUENCE [LARGE SCALE GENOMIC DNA]</scope>
    <source>
        <strain evidence="1 2">BR165/97</strain>
    </source>
</reference>
<evidence type="ECO:0000313" key="2">
    <source>
        <dbReference type="Proteomes" id="UP000038750"/>
    </source>
</evidence>
<sequence length="31" mass="3562">MTSSLEVRCVPNPKIVIHTLNHFKVIQGMRL</sequence>
<protein>
    <submittedName>
        <fullName evidence="1">Uncharacterized protein</fullName>
    </submittedName>
</protein>
<accession>A0A0T9N682</accession>
<dbReference type="EMBL" id="CPZJ01000037">
    <property type="protein sequence ID" value="CNG78475.1"/>
    <property type="molecule type" value="Genomic_DNA"/>
</dbReference>
<gene>
    <name evidence="1" type="ORF">ERS008530_04711</name>
</gene>
<dbReference type="AlphaFoldDB" id="A0A0T9N682"/>
<name>A0A0T9N682_YERIN</name>
<dbReference type="Proteomes" id="UP000038750">
    <property type="component" value="Unassembled WGS sequence"/>
</dbReference>
<organism evidence="1 2">
    <name type="scientific">Yersinia intermedia</name>
    <dbReference type="NCBI Taxonomy" id="631"/>
    <lineage>
        <taxon>Bacteria</taxon>
        <taxon>Pseudomonadati</taxon>
        <taxon>Pseudomonadota</taxon>
        <taxon>Gammaproteobacteria</taxon>
        <taxon>Enterobacterales</taxon>
        <taxon>Yersiniaceae</taxon>
        <taxon>Yersinia</taxon>
    </lineage>
</organism>
<evidence type="ECO:0000313" key="1">
    <source>
        <dbReference type="EMBL" id="CNG78475.1"/>
    </source>
</evidence>